<dbReference type="Proteomes" id="UP000075886">
    <property type="component" value="Unassembled WGS sequence"/>
</dbReference>
<keyword evidence="2" id="KW-1185">Reference proteome</keyword>
<proteinExistence type="predicted"/>
<evidence type="ECO:0000313" key="1">
    <source>
        <dbReference type="EnsemblMetazoa" id="AFAF000476-PA"/>
    </source>
</evidence>
<reference evidence="2" key="1">
    <citation type="submission" date="2014-01" db="EMBL/GenBank/DDBJ databases">
        <title>The Genome Sequence of Anopheles farauti FAR1 (V2).</title>
        <authorList>
            <consortium name="The Broad Institute Genomics Platform"/>
            <person name="Neafsey D.E."/>
            <person name="Besansky N."/>
            <person name="Howell P."/>
            <person name="Walton C."/>
            <person name="Young S.K."/>
            <person name="Zeng Q."/>
            <person name="Gargeya S."/>
            <person name="Fitzgerald M."/>
            <person name="Haas B."/>
            <person name="Abouelleil A."/>
            <person name="Allen A.W."/>
            <person name="Alvarado L."/>
            <person name="Arachchi H.M."/>
            <person name="Berlin A.M."/>
            <person name="Chapman S.B."/>
            <person name="Gainer-Dewar J."/>
            <person name="Goldberg J."/>
            <person name="Griggs A."/>
            <person name="Gujja S."/>
            <person name="Hansen M."/>
            <person name="Howarth C."/>
            <person name="Imamovic A."/>
            <person name="Ireland A."/>
            <person name="Larimer J."/>
            <person name="McCowan C."/>
            <person name="Murphy C."/>
            <person name="Pearson M."/>
            <person name="Poon T.W."/>
            <person name="Priest M."/>
            <person name="Roberts A."/>
            <person name="Saif S."/>
            <person name="Shea T."/>
            <person name="Sisk P."/>
            <person name="Sykes S."/>
            <person name="Wortman J."/>
            <person name="Nusbaum C."/>
            <person name="Birren B."/>
        </authorList>
    </citation>
    <scope>NUCLEOTIDE SEQUENCE [LARGE SCALE GENOMIC DNA]</scope>
    <source>
        <strain evidence="2">FAR1</strain>
    </source>
</reference>
<evidence type="ECO:0008006" key="3">
    <source>
        <dbReference type="Google" id="ProtNLM"/>
    </source>
</evidence>
<reference evidence="1" key="2">
    <citation type="submission" date="2020-05" db="UniProtKB">
        <authorList>
            <consortium name="EnsemblMetazoa"/>
        </authorList>
    </citation>
    <scope>IDENTIFICATION</scope>
    <source>
        <strain evidence="1">FAR1</strain>
    </source>
</reference>
<dbReference type="AlphaFoldDB" id="A0A182Q082"/>
<dbReference type="VEuPathDB" id="VectorBase:AFAF000476"/>
<evidence type="ECO:0000313" key="2">
    <source>
        <dbReference type="Proteomes" id="UP000075886"/>
    </source>
</evidence>
<protein>
    <recommendedName>
        <fullName evidence="3">Metallothionein</fullName>
    </recommendedName>
</protein>
<organism evidence="1 2">
    <name type="scientific">Anopheles farauti</name>
    <dbReference type="NCBI Taxonomy" id="69004"/>
    <lineage>
        <taxon>Eukaryota</taxon>
        <taxon>Metazoa</taxon>
        <taxon>Ecdysozoa</taxon>
        <taxon>Arthropoda</taxon>
        <taxon>Hexapoda</taxon>
        <taxon>Insecta</taxon>
        <taxon>Pterygota</taxon>
        <taxon>Neoptera</taxon>
        <taxon>Endopterygota</taxon>
        <taxon>Diptera</taxon>
        <taxon>Nematocera</taxon>
        <taxon>Culicoidea</taxon>
        <taxon>Culicidae</taxon>
        <taxon>Anophelinae</taxon>
        <taxon>Anopheles</taxon>
    </lineage>
</organism>
<sequence length="94" mass="9762">MLPFLRDMPCRTCGKDCKCLRMMSKRSCGCRPCDSDCTCSCNTSSSRNMPREGVTGDGQRLTEGARDQTAGVGCCQGGTGADGPGCGDSSACTC</sequence>
<dbReference type="EnsemblMetazoa" id="AFAF000476-RA">
    <property type="protein sequence ID" value="AFAF000476-PA"/>
    <property type="gene ID" value="AFAF000476"/>
</dbReference>
<dbReference type="EMBL" id="AXCN02002248">
    <property type="status" value="NOT_ANNOTATED_CDS"/>
    <property type="molecule type" value="Genomic_DNA"/>
</dbReference>
<accession>A0A182Q082</accession>
<name>A0A182Q082_9DIPT</name>